<keyword evidence="4 6" id="KW-0689">Ribosomal protein</keyword>
<keyword evidence="2 6" id="KW-0699">rRNA-binding</keyword>
<feature type="domain" description="Large ribosomal subunit protein uL6 alpha-beta" evidence="9">
    <location>
        <begin position="91"/>
        <end position="164"/>
    </location>
</feature>
<dbReference type="GO" id="GO:0022625">
    <property type="term" value="C:cytosolic large ribosomal subunit"/>
    <property type="evidence" value="ECO:0007669"/>
    <property type="project" value="UniProtKB-UniRule"/>
</dbReference>
<dbReference type="Pfam" id="PF00347">
    <property type="entry name" value="Ribosomal_L6"/>
    <property type="match status" value="2"/>
</dbReference>
<evidence type="ECO:0000259" key="9">
    <source>
        <dbReference type="Pfam" id="PF00347"/>
    </source>
</evidence>
<dbReference type="STRING" id="295068.MAQ5080_01392"/>
<dbReference type="NCBIfam" id="TIGR03654">
    <property type="entry name" value="L6_bact"/>
    <property type="match status" value="1"/>
</dbReference>
<evidence type="ECO:0000256" key="4">
    <source>
        <dbReference type="ARBA" id="ARBA00022980"/>
    </source>
</evidence>
<accession>A0A1A8TCQ2</accession>
<gene>
    <name evidence="6 10" type="primary">rplF</name>
    <name evidence="10" type="ORF">MAQ5080_01392</name>
</gene>
<dbReference type="FunFam" id="3.90.930.12:FF:000002">
    <property type="entry name" value="50S ribosomal protein L6"/>
    <property type="match status" value="1"/>
</dbReference>
<evidence type="ECO:0000256" key="1">
    <source>
        <dbReference type="ARBA" id="ARBA00009356"/>
    </source>
</evidence>
<evidence type="ECO:0000313" key="11">
    <source>
        <dbReference type="Proteomes" id="UP000092627"/>
    </source>
</evidence>
<organism evidence="10 11">
    <name type="scientific">Marinomonas aquimarina</name>
    <dbReference type="NCBI Taxonomy" id="295068"/>
    <lineage>
        <taxon>Bacteria</taxon>
        <taxon>Pseudomonadati</taxon>
        <taxon>Pseudomonadota</taxon>
        <taxon>Gammaproteobacteria</taxon>
        <taxon>Oceanospirillales</taxon>
        <taxon>Oceanospirillaceae</taxon>
        <taxon>Marinomonas</taxon>
    </lineage>
</organism>
<dbReference type="Gene3D" id="3.90.930.12">
    <property type="entry name" value="Ribosomal protein L6, alpha-beta domain"/>
    <property type="match status" value="2"/>
</dbReference>
<dbReference type="PRINTS" id="PR00059">
    <property type="entry name" value="RIBOSOMALL6"/>
</dbReference>
<comment type="subunit">
    <text evidence="6">Part of the 50S ribosomal subunit.</text>
</comment>
<evidence type="ECO:0000256" key="3">
    <source>
        <dbReference type="ARBA" id="ARBA00022884"/>
    </source>
</evidence>
<evidence type="ECO:0000256" key="7">
    <source>
        <dbReference type="RuleBase" id="RU003869"/>
    </source>
</evidence>
<dbReference type="Proteomes" id="UP000092627">
    <property type="component" value="Unassembled WGS sequence"/>
</dbReference>
<dbReference type="AlphaFoldDB" id="A0A1A8TCQ2"/>
<comment type="similarity">
    <text evidence="1 6 7">Belongs to the universal ribosomal protein uL6 family.</text>
</comment>
<dbReference type="PANTHER" id="PTHR11655">
    <property type="entry name" value="60S/50S RIBOSOMAL PROTEIN L6/L9"/>
    <property type="match status" value="1"/>
</dbReference>
<keyword evidence="11" id="KW-1185">Reference proteome</keyword>
<proteinExistence type="inferred from homology"/>
<dbReference type="RefSeq" id="WP_067207634.1">
    <property type="nucleotide sequence ID" value="NZ_FLOC01000006.1"/>
</dbReference>
<sequence>MSRVAKSPVTLPSGVEVTLNGQSVAVKGSKGSLELNVHTSVEVKQEENVLTFAPRDGAKQSNALAGTTRALVNNMVVGVSQGFEKRLLLQGVGYRAAVKGNVLNLALGFSHPVDYELPEGVTAECASQTEVILRGIDKQALGQAAAEVRGFRPPEPYKGKGVRYADEVVRRKEAKKK</sequence>
<feature type="domain" description="Large ribosomal subunit protein uL6 alpha-beta" evidence="9">
    <location>
        <begin position="12"/>
        <end position="82"/>
    </location>
</feature>
<dbReference type="SUPFAM" id="SSF56053">
    <property type="entry name" value="Ribosomal protein L6"/>
    <property type="match status" value="2"/>
</dbReference>
<dbReference type="EMBL" id="FLOC01000006">
    <property type="protein sequence ID" value="SBS29440.1"/>
    <property type="molecule type" value="Genomic_DNA"/>
</dbReference>
<dbReference type="InterPro" id="IPR019906">
    <property type="entry name" value="Ribosomal_uL6_bac-type"/>
</dbReference>
<dbReference type="PIRSF" id="PIRSF002162">
    <property type="entry name" value="Ribosomal_L6"/>
    <property type="match status" value="1"/>
</dbReference>
<dbReference type="InterPro" id="IPR002358">
    <property type="entry name" value="Ribosomal_uL6_CS"/>
</dbReference>
<protein>
    <recommendedName>
        <fullName evidence="6">Large ribosomal subunit protein uL6</fullName>
    </recommendedName>
</protein>
<dbReference type="PROSITE" id="PS00525">
    <property type="entry name" value="RIBOSOMAL_L6_1"/>
    <property type="match status" value="1"/>
</dbReference>
<evidence type="ECO:0000256" key="8">
    <source>
        <dbReference type="RuleBase" id="RU003870"/>
    </source>
</evidence>
<dbReference type="HAMAP" id="MF_01365_B">
    <property type="entry name" value="Ribosomal_uL6_B"/>
    <property type="match status" value="1"/>
</dbReference>
<keyword evidence="3 6" id="KW-0694">RNA-binding</keyword>
<dbReference type="OrthoDB" id="9805007at2"/>
<evidence type="ECO:0000313" key="10">
    <source>
        <dbReference type="EMBL" id="SBS29440.1"/>
    </source>
</evidence>
<dbReference type="FunFam" id="3.90.930.12:FF:000001">
    <property type="entry name" value="50S ribosomal protein L6"/>
    <property type="match status" value="1"/>
</dbReference>
<dbReference type="GO" id="GO:0003735">
    <property type="term" value="F:structural constituent of ribosome"/>
    <property type="evidence" value="ECO:0007669"/>
    <property type="project" value="UniProtKB-UniRule"/>
</dbReference>
<dbReference type="InterPro" id="IPR000702">
    <property type="entry name" value="Ribosomal_uL6-like"/>
</dbReference>
<reference evidence="10 11" key="1">
    <citation type="submission" date="2016-06" db="EMBL/GenBank/DDBJ databases">
        <authorList>
            <person name="Kjaerup R.B."/>
            <person name="Dalgaard T.S."/>
            <person name="Juul-Madsen H.R."/>
        </authorList>
    </citation>
    <scope>NUCLEOTIDE SEQUENCE [LARGE SCALE GENOMIC DNA]</scope>
    <source>
        <strain evidence="10 11">CECT 5080</strain>
    </source>
</reference>
<evidence type="ECO:0000256" key="6">
    <source>
        <dbReference type="HAMAP-Rule" id="MF_01365"/>
    </source>
</evidence>
<dbReference type="InterPro" id="IPR020040">
    <property type="entry name" value="Ribosomal_uL6_a/b-dom"/>
</dbReference>
<dbReference type="PANTHER" id="PTHR11655:SF14">
    <property type="entry name" value="LARGE RIBOSOMAL SUBUNIT PROTEIN UL6M"/>
    <property type="match status" value="1"/>
</dbReference>
<keyword evidence="5 6" id="KW-0687">Ribonucleoprotein</keyword>
<dbReference type="GO" id="GO:0002181">
    <property type="term" value="P:cytoplasmic translation"/>
    <property type="evidence" value="ECO:0007669"/>
    <property type="project" value="TreeGrafter"/>
</dbReference>
<name>A0A1A8TCQ2_9GAMM</name>
<dbReference type="GO" id="GO:0019843">
    <property type="term" value="F:rRNA binding"/>
    <property type="evidence" value="ECO:0007669"/>
    <property type="project" value="UniProtKB-UniRule"/>
</dbReference>
<dbReference type="InterPro" id="IPR036789">
    <property type="entry name" value="Ribosomal_uL6-like_a/b-dom_sf"/>
</dbReference>
<comment type="function">
    <text evidence="6 8">This protein binds to the 23S rRNA, and is important in its secondary structure. It is located near the subunit interface in the base of the L7/L12 stalk, and near the tRNA binding site of the peptidyltransferase center.</text>
</comment>
<evidence type="ECO:0000256" key="2">
    <source>
        <dbReference type="ARBA" id="ARBA00022730"/>
    </source>
</evidence>
<evidence type="ECO:0000256" key="5">
    <source>
        <dbReference type="ARBA" id="ARBA00023274"/>
    </source>
</evidence>